<dbReference type="InterPro" id="IPR018062">
    <property type="entry name" value="HTH_AraC-typ_CS"/>
</dbReference>
<feature type="domain" description="HTH araC/xylS-type" evidence="6">
    <location>
        <begin position="185"/>
        <end position="283"/>
    </location>
</feature>
<keyword evidence="1" id="KW-0963">Cytoplasm</keyword>
<dbReference type="PANTHER" id="PTHR46796">
    <property type="entry name" value="HTH-TYPE TRANSCRIPTIONAL ACTIVATOR RHAS-RELATED"/>
    <property type="match status" value="1"/>
</dbReference>
<proteinExistence type="predicted"/>
<dbReference type="AlphaFoldDB" id="A0A7X0VVM2"/>
<dbReference type="GO" id="GO:0003700">
    <property type="term" value="F:DNA-binding transcription factor activity"/>
    <property type="evidence" value="ECO:0007669"/>
    <property type="project" value="InterPro"/>
</dbReference>
<keyword evidence="3" id="KW-0238">DNA-binding</keyword>
<comment type="caution">
    <text evidence="7">The sequence shown here is derived from an EMBL/GenBank/DDBJ whole genome shotgun (WGS) entry which is preliminary data.</text>
</comment>
<name>A0A7X0VVM2_9BACL</name>
<dbReference type="InterPro" id="IPR003313">
    <property type="entry name" value="AraC-bd"/>
</dbReference>
<keyword evidence="5" id="KW-0804">Transcription</keyword>
<dbReference type="Pfam" id="PF02311">
    <property type="entry name" value="AraC_binding"/>
    <property type="match status" value="1"/>
</dbReference>
<dbReference type="EMBL" id="JACJVO010000012">
    <property type="protein sequence ID" value="MBB6731560.1"/>
    <property type="molecule type" value="Genomic_DNA"/>
</dbReference>
<dbReference type="InterPro" id="IPR009057">
    <property type="entry name" value="Homeodomain-like_sf"/>
</dbReference>
<evidence type="ECO:0000256" key="4">
    <source>
        <dbReference type="ARBA" id="ARBA00023159"/>
    </source>
</evidence>
<dbReference type="SUPFAM" id="SSF51215">
    <property type="entry name" value="Regulatory protein AraC"/>
    <property type="match status" value="1"/>
</dbReference>
<sequence length="305" mass="34954">MPKPDLAALQPQETLEHLGDFLFPPYITQAHIFNAPEGWGFEGRVLKQYAVNYVIDGAGEFRFGDEVYRVEKGDVFYYGPLELHGLRAVPGQPFLSITVVFHFADAAFPMDRLLGDRRHFGNFFGHRVEGCFSELVAKYRQPGTENRFLSQTLLTTILAELAKRRPDKLETAEEAVRGKNVARLVQAKNFIENRLDRELDTRELERIAGMTWNYLISQFKRTFGITPMQFLIWARVTKAKELALQTPLSFGEIAAQVGYRDIHAFGKMFRKKTGMSLTEFCASVYEKDHHVLWPGNENENPESSR</sequence>
<dbReference type="InterPro" id="IPR037923">
    <property type="entry name" value="HTH-like"/>
</dbReference>
<dbReference type="PROSITE" id="PS00041">
    <property type="entry name" value="HTH_ARAC_FAMILY_1"/>
    <property type="match status" value="1"/>
</dbReference>
<accession>A0A7X0VVM2</accession>
<keyword evidence="2" id="KW-0805">Transcription regulation</keyword>
<evidence type="ECO:0000313" key="8">
    <source>
        <dbReference type="Proteomes" id="UP000564644"/>
    </source>
</evidence>
<gene>
    <name evidence="7" type="ORF">H7C18_11630</name>
</gene>
<dbReference type="Gene3D" id="2.60.120.10">
    <property type="entry name" value="Jelly Rolls"/>
    <property type="match status" value="1"/>
</dbReference>
<dbReference type="SMART" id="SM00342">
    <property type="entry name" value="HTH_ARAC"/>
    <property type="match status" value="1"/>
</dbReference>
<dbReference type="RefSeq" id="WP_185129214.1">
    <property type="nucleotide sequence ID" value="NZ_JACJVO010000012.1"/>
</dbReference>
<dbReference type="InterPro" id="IPR050204">
    <property type="entry name" value="AraC_XylS_family_regulators"/>
</dbReference>
<evidence type="ECO:0000256" key="3">
    <source>
        <dbReference type="ARBA" id="ARBA00023125"/>
    </source>
</evidence>
<evidence type="ECO:0000259" key="6">
    <source>
        <dbReference type="PROSITE" id="PS01124"/>
    </source>
</evidence>
<keyword evidence="8" id="KW-1185">Reference proteome</keyword>
<dbReference type="PANTHER" id="PTHR46796:SF13">
    <property type="entry name" value="HTH-TYPE TRANSCRIPTIONAL ACTIVATOR RHAS"/>
    <property type="match status" value="1"/>
</dbReference>
<dbReference type="InterPro" id="IPR018060">
    <property type="entry name" value="HTH_AraC"/>
</dbReference>
<dbReference type="Pfam" id="PF12833">
    <property type="entry name" value="HTH_18"/>
    <property type="match status" value="1"/>
</dbReference>
<dbReference type="GO" id="GO:0043565">
    <property type="term" value="F:sequence-specific DNA binding"/>
    <property type="evidence" value="ECO:0007669"/>
    <property type="project" value="InterPro"/>
</dbReference>
<protein>
    <submittedName>
        <fullName evidence="7">Helix-turn-helix transcriptional regulator</fullName>
    </submittedName>
</protein>
<keyword evidence="4" id="KW-0010">Activator</keyword>
<dbReference type="InterPro" id="IPR014710">
    <property type="entry name" value="RmlC-like_jellyroll"/>
</dbReference>
<evidence type="ECO:0000256" key="1">
    <source>
        <dbReference type="ARBA" id="ARBA00022490"/>
    </source>
</evidence>
<dbReference type="Gene3D" id="1.10.10.60">
    <property type="entry name" value="Homeodomain-like"/>
    <property type="match status" value="2"/>
</dbReference>
<reference evidence="7 8" key="1">
    <citation type="submission" date="2020-08" db="EMBL/GenBank/DDBJ databases">
        <title>Cohnella phylogeny.</title>
        <authorList>
            <person name="Dunlap C."/>
        </authorList>
    </citation>
    <scope>NUCLEOTIDE SEQUENCE [LARGE SCALE GENOMIC DNA]</scope>
    <source>
        <strain evidence="7 8">CBP 2801</strain>
    </source>
</reference>
<dbReference type="PROSITE" id="PS01124">
    <property type="entry name" value="HTH_ARAC_FAMILY_2"/>
    <property type="match status" value="1"/>
</dbReference>
<dbReference type="SUPFAM" id="SSF46689">
    <property type="entry name" value="Homeodomain-like"/>
    <property type="match status" value="2"/>
</dbReference>
<dbReference type="Proteomes" id="UP000564644">
    <property type="component" value="Unassembled WGS sequence"/>
</dbReference>
<evidence type="ECO:0000256" key="2">
    <source>
        <dbReference type="ARBA" id="ARBA00023015"/>
    </source>
</evidence>
<organism evidence="7 8">
    <name type="scientific">Cohnella zeiphila</name>
    <dbReference type="NCBI Taxonomy" id="2761120"/>
    <lineage>
        <taxon>Bacteria</taxon>
        <taxon>Bacillati</taxon>
        <taxon>Bacillota</taxon>
        <taxon>Bacilli</taxon>
        <taxon>Bacillales</taxon>
        <taxon>Paenibacillaceae</taxon>
        <taxon>Cohnella</taxon>
    </lineage>
</organism>
<evidence type="ECO:0000313" key="7">
    <source>
        <dbReference type="EMBL" id="MBB6731560.1"/>
    </source>
</evidence>
<evidence type="ECO:0000256" key="5">
    <source>
        <dbReference type="ARBA" id="ARBA00023163"/>
    </source>
</evidence>